<proteinExistence type="predicted"/>
<dbReference type="EMBL" id="CP145163">
    <property type="protein sequence ID" value="WWC14107.1"/>
    <property type="molecule type" value="Genomic_DNA"/>
</dbReference>
<gene>
    <name evidence="1" type="ORF">LM286_09310</name>
    <name evidence="2" type="ORF">LM286_12725</name>
</gene>
<evidence type="ECO:0000313" key="3">
    <source>
        <dbReference type="Proteomes" id="UP001350972"/>
    </source>
</evidence>
<dbReference type="EMBL" id="CP145163">
    <property type="protein sequence ID" value="WWC13487.1"/>
    <property type="molecule type" value="Genomic_DNA"/>
</dbReference>
<reference evidence="2 3" key="1">
    <citation type="submission" date="2024-02" db="EMBL/GenBank/DDBJ databases">
        <title>Tn5403 promotes plasmid rearrangements and degradation of the Klebsiella pneumoniae carbapenemase (KPC) transposon Tn4401.</title>
        <authorList>
            <person name="Sheppard A.E."/>
            <person name="Barry K.E."/>
            <person name="Parikh H.I."/>
            <person name="Vegesana K."/>
            <person name="Sebra R."/>
            <person name="George S."/>
            <person name="Sanderson N.D."/>
            <person name="Stoesser N."/>
            <person name="Eyre D.W."/>
            <person name="Crook D.W."/>
            <person name="Walker A.S."/>
            <person name="Mathers A.J."/>
        </authorList>
    </citation>
    <scope>NUCLEOTIDE SEQUENCE [LARGE SCALE GENOMIC DNA]</scope>
    <source>
        <strain evidence="2 3">CAV1921</strain>
    </source>
</reference>
<sequence>MYLKKTISDNSGNTIVDAEHIIKELNISGGMLSFLLQSFAPSGDETERFPFRAAWYHCEYNSSVEVYRQAFEYLLTLDDFAGGEVVA</sequence>
<dbReference type="Proteomes" id="UP001350972">
    <property type="component" value="Chromosome"/>
</dbReference>
<dbReference type="RefSeq" id="WP_240289324.1">
    <property type="nucleotide sequence ID" value="NZ_CP145156.1"/>
</dbReference>
<evidence type="ECO:0000313" key="1">
    <source>
        <dbReference type="EMBL" id="WWC13487.1"/>
    </source>
</evidence>
<accession>A0ABZ2E3E3</accession>
<organism evidence="2 3">
    <name type="scientific">Raoultella ornithinolytica</name>
    <name type="common">Klebsiella ornithinolytica</name>
    <dbReference type="NCBI Taxonomy" id="54291"/>
    <lineage>
        <taxon>Bacteria</taxon>
        <taxon>Pseudomonadati</taxon>
        <taxon>Pseudomonadota</taxon>
        <taxon>Gammaproteobacteria</taxon>
        <taxon>Enterobacterales</taxon>
        <taxon>Enterobacteriaceae</taxon>
        <taxon>Klebsiella/Raoultella group</taxon>
        <taxon>Raoultella</taxon>
    </lineage>
</organism>
<evidence type="ECO:0000313" key="2">
    <source>
        <dbReference type="EMBL" id="WWC14107.1"/>
    </source>
</evidence>
<keyword evidence="3" id="KW-1185">Reference proteome</keyword>
<name>A0ABZ2E3E3_RAOOR</name>
<protein>
    <submittedName>
        <fullName evidence="2">Uncharacterized protein</fullName>
    </submittedName>
</protein>